<dbReference type="Pfam" id="PF05133">
    <property type="entry name" value="SPP1_portal"/>
    <property type="match status" value="1"/>
</dbReference>
<comment type="caution">
    <text evidence="2">The sequence shown here is derived from an EMBL/GenBank/DDBJ whole genome shotgun (WGS) entry which is preliminary data.</text>
</comment>
<dbReference type="InterPro" id="IPR021145">
    <property type="entry name" value="Portal_protein_SPP1_Gp6-like"/>
</dbReference>
<sequence length="532" mass="58025">MADAFPPAPFDVALKQMAIYDAYYSNQLELLTGNAGSPVTHVRNGVGYSGGLQGVIAKATIGVPAGENRSSLGIPVAGDLAQLSADLLFGEPAKITLPDSTDTTDEKATPERKAAQERLELIMSSDEAHAEMLRSGEYAAAHGGAYLGVVWDASVLDHVWFRTYRADCALPEYKYGRLTAVTLWTDYEKEDDTYRLLERHTPGFITYSLWKGETGVKGRQVPLDTIEETAHYLAIRDVSGKEILPEAETLDQVVRTGVQWLAVEFYPNMLPNPMWDKKGVLANLGRSDFYGLESLFDRINGIWSSLMRDFDNGAGRLTVPESYLRLNGPGKGASFDMGRQIYSPVGGLVDDGKGGTITLSQFEIRVDEHLGTIEALKRQIAQTAGYSVSHFGIHDTGTKTATEVNDDRTDSERTRDKKAMYVRPALARLARTALAIDGFVFPGKGGAVIEDLPDIEFAEVSQVDPESRARTIQMLDAARSVSIRTKVRMAQPGLDEQEADEEADAIRVENGLAPSTDPTTFTGDGPPPDEVP</sequence>
<evidence type="ECO:0008006" key="4">
    <source>
        <dbReference type="Google" id="ProtNLM"/>
    </source>
</evidence>
<protein>
    <recommendedName>
        <fullName evidence="4">Phage portal protein</fullName>
    </recommendedName>
</protein>
<evidence type="ECO:0000313" key="3">
    <source>
        <dbReference type="Proteomes" id="UP000256541"/>
    </source>
</evidence>
<evidence type="ECO:0000256" key="1">
    <source>
        <dbReference type="SAM" id="MobiDB-lite"/>
    </source>
</evidence>
<dbReference type="OrthoDB" id="3268708at2"/>
<organism evidence="2 3">
    <name type="scientific">Subtercola boreus</name>
    <dbReference type="NCBI Taxonomy" id="120213"/>
    <lineage>
        <taxon>Bacteria</taxon>
        <taxon>Bacillati</taxon>
        <taxon>Actinomycetota</taxon>
        <taxon>Actinomycetes</taxon>
        <taxon>Micrococcales</taxon>
        <taxon>Microbacteriaceae</taxon>
        <taxon>Subtercola</taxon>
    </lineage>
</organism>
<dbReference type="AlphaFoldDB" id="A0A3E0VQ82"/>
<proteinExistence type="predicted"/>
<evidence type="ECO:0000313" key="2">
    <source>
        <dbReference type="EMBL" id="RFA12154.1"/>
    </source>
</evidence>
<dbReference type="EMBL" id="NBXB01000045">
    <property type="protein sequence ID" value="RFA12154.1"/>
    <property type="molecule type" value="Genomic_DNA"/>
</dbReference>
<dbReference type="Proteomes" id="UP000256541">
    <property type="component" value="Unassembled WGS sequence"/>
</dbReference>
<feature type="region of interest" description="Disordered" evidence="1">
    <location>
        <begin position="490"/>
        <end position="532"/>
    </location>
</feature>
<name>A0A3E0VQ82_9MICO</name>
<dbReference type="RefSeq" id="WP_116412930.1">
    <property type="nucleotide sequence ID" value="NZ_NBXB01000045.1"/>
</dbReference>
<reference evidence="2 3" key="1">
    <citation type="submission" date="2017-04" db="EMBL/GenBank/DDBJ databases">
        <title>Comparative genome analysis of Subtercola boreus.</title>
        <authorList>
            <person name="Cho Y.-J."/>
            <person name="Cho A."/>
            <person name="Kim O.-S."/>
            <person name="Lee J.-I."/>
        </authorList>
    </citation>
    <scope>NUCLEOTIDE SEQUENCE [LARGE SCALE GENOMIC DNA]</scope>
    <source>
        <strain evidence="2 3">P27479</strain>
    </source>
</reference>
<accession>A0A3E0VQ82</accession>
<gene>
    <name evidence="2" type="ORF">B7R22_17135</name>
</gene>